<feature type="transmembrane region" description="Helical" evidence="6">
    <location>
        <begin position="96"/>
        <end position="123"/>
    </location>
</feature>
<dbReference type="GO" id="GO:0015171">
    <property type="term" value="F:amino acid transmembrane transporter activity"/>
    <property type="evidence" value="ECO:0007669"/>
    <property type="project" value="TreeGrafter"/>
</dbReference>
<accession>A0A917DSY3</accession>
<dbReference type="EMBL" id="BMIP01000002">
    <property type="protein sequence ID" value="GGD65711.1"/>
    <property type="molecule type" value="Genomic_DNA"/>
</dbReference>
<evidence type="ECO:0000256" key="3">
    <source>
        <dbReference type="ARBA" id="ARBA00022692"/>
    </source>
</evidence>
<feature type="transmembrane region" description="Helical" evidence="6">
    <location>
        <begin position="231"/>
        <end position="252"/>
    </location>
</feature>
<feature type="transmembrane region" description="Helical" evidence="6">
    <location>
        <begin position="329"/>
        <end position="348"/>
    </location>
</feature>
<feature type="transmembrane region" description="Helical" evidence="6">
    <location>
        <begin position="280"/>
        <end position="304"/>
    </location>
</feature>
<organism evidence="7 8">
    <name type="scientific">Croceicoccus mobilis</name>
    <dbReference type="NCBI Taxonomy" id="1703339"/>
    <lineage>
        <taxon>Bacteria</taxon>
        <taxon>Pseudomonadati</taxon>
        <taxon>Pseudomonadota</taxon>
        <taxon>Alphaproteobacteria</taxon>
        <taxon>Sphingomonadales</taxon>
        <taxon>Erythrobacteraceae</taxon>
        <taxon>Croceicoccus</taxon>
    </lineage>
</organism>
<reference evidence="7" key="1">
    <citation type="journal article" date="2014" name="Int. J. Syst. Evol. Microbiol.">
        <title>Complete genome sequence of Corynebacterium casei LMG S-19264T (=DSM 44701T), isolated from a smear-ripened cheese.</title>
        <authorList>
            <consortium name="US DOE Joint Genome Institute (JGI-PGF)"/>
            <person name="Walter F."/>
            <person name="Albersmeier A."/>
            <person name="Kalinowski J."/>
            <person name="Ruckert C."/>
        </authorList>
    </citation>
    <scope>NUCLEOTIDE SEQUENCE</scope>
    <source>
        <strain evidence="7">CGMCC 1.15360</strain>
    </source>
</reference>
<dbReference type="Pfam" id="PF13520">
    <property type="entry name" value="AA_permease_2"/>
    <property type="match status" value="1"/>
</dbReference>
<sequence length="412" mass="42353">MAKAAGKAGETLEPALSRWVLAIYGLGTILGAGIYVVVGKVAGEAGSLAPVAFLVAAVAAWLTGLSYGELSARIPESGGSAAFVARAFNRQWLTAFIGWAIIATGLISAATITSGFVGYLAVFVALPKYLVVPLVIAALAAIAAIGVKEAAWTMIATTALEVLGLLLVIGFAGGSLADFPATFAQGLDAPPEVLVHGVLAGTVLSFYAYIGFEDLATLSEETTDSSRAIPFAIITALAISLCLYLAVSAIAVSTLSSETLRESGAPLSAIIARHGGPSDFLALIGLVTILNGALAQIVMASRVIHDLGTRRRAAPRWLARISPRTRTPVRATVCSGVVIALLALFFPIQTLAAGTSTLMLLIFSCVCAGLVAIRMRGVAKGDGLPRYPIVVPILGSVICLGLMVASLWPAIR</sequence>
<evidence type="ECO:0000256" key="1">
    <source>
        <dbReference type="ARBA" id="ARBA00004141"/>
    </source>
</evidence>
<feature type="transmembrane region" description="Helical" evidence="6">
    <location>
        <begin position="48"/>
        <end position="67"/>
    </location>
</feature>
<feature type="transmembrane region" description="Helical" evidence="6">
    <location>
        <begin position="387"/>
        <end position="411"/>
    </location>
</feature>
<feature type="transmembrane region" description="Helical" evidence="6">
    <location>
        <begin position="129"/>
        <end position="147"/>
    </location>
</feature>
<dbReference type="RefSeq" id="WP_066775524.1">
    <property type="nucleotide sequence ID" value="NZ_BMIP01000002.1"/>
</dbReference>
<comment type="subcellular location">
    <subcellularLocation>
        <location evidence="1">Membrane</location>
        <topology evidence="1">Multi-pass membrane protein</topology>
    </subcellularLocation>
</comment>
<keyword evidence="3 6" id="KW-0812">Transmembrane</keyword>
<dbReference type="Proteomes" id="UP000612349">
    <property type="component" value="Unassembled WGS sequence"/>
</dbReference>
<dbReference type="Gene3D" id="1.20.1740.10">
    <property type="entry name" value="Amino acid/polyamine transporter I"/>
    <property type="match status" value="1"/>
</dbReference>
<feature type="transmembrane region" description="Helical" evidence="6">
    <location>
        <begin position="193"/>
        <end position="210"/>
    </location>
</feature>
<evidence type="ECO:0000313" key="8">
    <source>
        <dbReference type="Proteomes" id="UP000612349"/>
    </source>
</evidence>
<dbReference type="PIRSF" id="PIRSF006060">
    <property type="entry name" value="AA_transporter"/>
    <property type="match status" value="1"/>
</dbReference>
<dbReference type="PANTHER" id="PTHR43243">
    <property type="entry name" value="INNER MEMBRANE TRANSPORTER YGJI-RELATED"/>
    <property type="match status" value="1"/>
</dbReference>
<evidence type="ECO:0000256" key="6">
    <source>
        <dbReference type="SAM" id="Phobius"/>
    </source>
</evidence>
<proteinExistence type="predicted"/>
<evidence type="ECO:0000256" key="4">
    <source>
        <dbReference type="ARBA" id="ARBA00022989"/>
    </source>
</evidence>
<comment type="caution">
    <text evidence="7">The sequence shown here is derived from an EMBL/GenBank/DDBJ whole genome shotgun (WGS) entry which is preliminary data.</text>
</comment>
<name>A0A917DSY3_9SPHN</name>
<evidence type="ECO:0000256" key="5">
    <source>
        <dbReference type="ARBA" id="ARBA00023136"/>
    </source>
</evidence>
<reference evidence="7" key="2">
    <citation type="submission" date="2020-09" db="EMBL/GenBank/DDBJ databases">
        <authorList>
            <person name="Sun Q."/>
            <person name="Zhou Y."/>
        </authorList>
    </citation>
    <scope>NUCLEOTIDE SEQUENCE</scope>
    <source>
        <strain evidence="7">CGMCC 1.15360</strain>
    </source>
</reference>
<keyword evidence="2" id="KW-0813">Transport</keyword>
<evidence type="ECO:0000313" key="7">
    <source>
        <dbReference type="EMBL" id="GGD65711.1"/>
    </source>
</evidence>
<feature type="transmembrane region" description="Helical" evidence="6">
    <location>
        <begin position="354"/>
        <end position="375"/>
    </location>
</feature>
<gene>
    <name evidence="7" type="ORF">GCM10010990_13980</name>
</gene>
<dbReference type="AlphaFoldDB" id="A0A917DSY3"/>
<keyword evidence="8" id="KW-1185">Reference proteome</keyword>
<dbReference type="PANTHER" id="PTHR43243:SF4">
    <property type="entry name" value="CATIONIC AMINO ACID TRANSPORTER 4"/>
    <property type="match status" value="1"/>
</dbReference>
<keyword evidence="4 6" id="KW-1133">Transmembrane helix</keyword>
<feature type="transmembrane region" description="Helical" evidence="6">
    <location>
        <begin position="154"/>
        <end position="173"/>
    </location>
</feature>
<protein>
    <submittedName>
        <fullName evidence="7">Amino acid transporter</fullName>
    </submittedName>
</protein>
<feature type="transmembrane region" description="Helical" evidence="6">
    <location>
        <begin position="21"/>
        <end position="42"/>
    </location>
</feature>
<dbReference type="GO" id="GO:0016020">
    <property type="term" value="C:membrane"/>
    <property type="evidence" value="ECO:0007669"/>
    <property type="project" value="UniProtKB-SubCell"/>
</dbReference>
<evidence type="ECO:0000256" key="2">
    <source>
        <dbReference type="ARBA" id="ARBA00022448"/>
    </source>
</evidence>
<keyword evidence="5 6" id="KW-0472">Membrane</keyword>
<dbReference type="InterPro" id="IPR002293">
    <property type="entry name" value="AA/rel_permease1"/>
</dbReference>